<reference evidence="9" key="2">
    <citation type="submission" date="2020-11" db="EMBL/GenBank/DDBJ databases">
        <authorList>
            <consortium name="DOE Joint Genome Institute"/>
            <person name="Kuo A."/>
            <person name="Miyauchi S."/>
            <person name="Kiss E."/>
            <person name="Drula E."/>
            <person name="Kohler A."/>
            <person name="Sanchez-Garcia M."/>
            <person name="Andreopoulos B."/>
            <person name="Barry K.W."/>
            <person name="Bonito G."/>
            <person name="Buee M."/>
            <person name="Carver A."/>
            <person name="Chen C."/>
            <person name="Cichocki N."/>
            <person name="Clum A."/>
            <person name="Culley D."/>
            <person name="Crous P.W."/>
            <person name="Fauchery L."/>
            <person name="Girlanda M."/>
            <person name="Hayes R."/>
            <person name="Keri Z."/>
            <person name="Labutti K."/>
            <person name="Lipzen A."/>
            <person name="Lombard V."/>
            <person name="Magnuson J."/>
            <person name="Maillard F."/>
            <person name="Morin E."/>
            <person name="Murat C."/>
            <person name="Nolan M."/>
            <person name="Ohm R."/>
            <person name="Pangilinan J."/>
            <person name="Pereira M."/>
            <person name="Perotto S."/>
            <person name="Peter M."/>
            <person name="Riley R."/>
            <person name="Sitrit Y."/>
            <person name="Stielow B."/>
            <person name="Szollosi G."/>
            <person name="Zifcakova L."/>
            <person name="Stursova M."/>
            <person name="Spatafora J.W."/>
            <person name="Tedersoo L."/>
            <person name="Vaario L.-M."/>
            <person name="Yamada A."/>
            <person name="Yan M."/>
            <person name="Wang P."/>
            <person name="Xu J."/>
            <person name="Bruns T."/>
            <person name="Baldrian P."/>
            <person name="Vilgalys R."/>
            <person name="Henrissat B."/>
            <person name="Grigoriev I.V."/>
            <person name="Hibbett D."/>
            <person name="Nagy L.G."/>
            <person name="Martin F.M."/>
        </authorList>
    </citation>
    <scope>NUCLEOTIDE SEQUENCE</scope>
    <source>
        <strain evidence="9">UH-Tt-Lm1</strain>
    </source>
</reference>
<comment type="similarity">
    <text evidence="2 8">Belongs to the NiCoT transporter (TC 2.A.52) family.</text>
</comment>
<evidence type="ECO:0000256" key="2">
    <source>
        <dbReference type="ARBA" id="ARBA00010892"/>
    </source>
</evidence>
<feature type="transmembrane region" description="Helical" evidence="8">
    <location>
        <begin position="250"/>
        <end position="276"/>
    </location>
</feature>
<evidence type="ECO:0000256" key="4">
    <source>
        <dbReference type="ARBA" id="ARBA00022596"/>
    </source>
</evidence>
<dbReference type="PANTHER" id="PTHR31611:SF0">
    <property type="entry name" value="HIGH-AFFINITY NICKEL TRANSPORT PROTEIN NIC1"/>
    <property type="match status" value="1"/>
</dbReference>
<accession>A0A9P6H4B2</accession>
<dbReference type="GO" id="GO:0012505">
    <property type="term" value="C:endomembrane system"/>
    <property type="evidence" value="ECO:0007669"/>
    <property type="project" value="UniProtKB-SubCell"/>
</dbReference>
<dbReference type="Proteomes" id="UP000736335">
    <property type="component" value="Unassembled WGS sequence"/>
</dbReference>
<feature type="transmembrane region" description="Helical" evidence="8">
    <location>
        <begin position="333"/>
        <end position="357"/>
    </location>
</feature>
<feature type="transmembrane region" description="Helical" evidence="8">
    <location>
        <begin position="391"/>
        <end position="410"/>
    </location>
</feature>
<dbReference type="GO" id="GO:0005886">
    <property type="term" value="C:plasma membrane"/>
    <property type="evidence" value="ECO:0007669"/>
    <property type="project" value="UniProtKB-SubCell"/>
</dbReference>
<dbReference type="Pfam" id="PF03824">
    <property type="entry name" value="NicO"/>
    <property type="match status" value="1"/>
</dbReference>
<dbReference type="PANTHER" id="PTHR31611">
    <property type="entry name" value="HIGH-AFFINITY NICKEL TRANSPORT PROTEIN NIC1"/>
    <property type="match status" value="1"/>
</dbReference>
<comment type="caution">
    <text evidence="9">The sequence shown here is derived from an EMBL/GenBank/DDBJ whole genome shotgun (WGS) entry which is preliminary data.</text>
</comment>
<evidence type="ECO:0000313" key="10">
    <source>
        <dbReference type="Proteomes" id="UP000736335"/>
    </source>
</evidence>
<name>A0A9P6H4B2_9AGAM</name>
<proteinExistence type="inferred from homology"/>
<dbReference type="EMBL" id="WIUZ02000022">
    <property type="protein sequence ID" value="KAF9778641.1"/>
    <property type="molecule type" value="Genomic_DNA"/>
</dbReference>
<feature type="transmembrane region" description="Helical" evidence="8">
    <location>
        <begin position="124"/>
        <end position="149"/>
    </location>
</feature>
<feature type="transmembrane region" description="Helical" evidence="8">
    <location>
        <begin position="215"/>
        <end position="238"/>
    </location>
</feature>
<dbReference type="InterPro" id="IPR004688">
    <property type="entry name" value="Ni/Co_transpt"/>
</dbReference>
<gene>
    <name evidence="9" type="ORF">BJ322DRAFT_1014487</name>
</gene>
<protein>
    <recommendedName>
        <fullName evidence="8">Nickel/cobalt efflux system</fullName>
    </recommendedName>
</protein>
<dbReference type="GO" id="GO:0015099">
    <property type="term" value="F:nickel cation transmembrane transporter activity"/>
    <property type="evidence" value="ECO:0007669"/>
    <property type="project" value="UniProtKB-UniRule"/>
</dbReference>
<organism evidence="9 10">
    <name type="scientific">Thelephora terrestris</name>
    <dbReference type="NCBI Taxonomy" id="56493"/>
    <lineage>
        <taxon>Eukaryota</taxon>
        <taxon>Fungi</taxon>
        <taxon>Dikarya</taxon>
        <taxon>Basidiomycota</taxon>
        <taxon>Agaricomycotina</taxon>
        <taxon>Agaricomycetes</taxon>
        <taxon>Thelephorales</taxon>
        <taxon>Thelephoraceae</taxon>
        <taxon>Thelephora</taxon>
    </lineage>
</organism>
<keyword evidence="5 8" id="KW-0812">Transmembrane</keyword>
<dbReference type="AlphaFoldDB" id="A0A9P6H4B2"/>
<evidence type="ECO:0000256" key="7">
    <source>
        <dbReference type="ARBA" id="ARBA00023136"/>
    </source>
</evidence>
<keyword evidence="4" id="KW-0533">Nickel</keyword>
<reference evidence="9" key="1">
    <citation type="journal article" date="2020" name="Nat. Commun.">
        <title>Large-scale genome sequencing of mycorrhizal fungi provides insights into the early evolution of symbiotic traits.</title>
        <authorList>
            <person name="Miyauchi S."/>
            <person name="Kiss E."/>
            <person name="Kuo A."/>
            <person name="Drula E."/>
            <person name="Kohler A."/>
            <person name="Sanchez-Garcia M."/>
            <person name="Morin E."/>
            <person name="Andreopoulos B."/>
            <person name="Barry K.W."/>
            <person name="Bonito G."/>
            <person name="Buee M."/>
            <person name="Carver A."/>
            <person name="Chen C."/>
            <person name="Cichocki N."/>
            <person name="Clum A."/>
            <person name="Culley D."/>
            <person name="Crous P.W."/>
            <person name="Fauchery L."/>
            <person name="Girlanda M."/>
            <person name="Hayes R.D."/>
            <person name="Keri Z."/>
            <person name="LaButti K."/>
            <person name="Lipzen A."/>
            <person name="Lombard V."/>
            <person name="Magnuson J."/>
            <person name="Maillard F."/>
            <person name="Murat C."/>
            <person name="Nolan M."/>
            <person name="Ohm R.A."/>
            <person name="Pangilinan J."/>
            <person name="Pereira M.F."/>
            <person name="Perotto S."/>
            <person name="Peter M."/>
            <person name="Pfister S."/>
            <person name="Riley R."/>
            <person name="Sitrit Y."/>
            <person name="Stielow J.B."/>
            <person name="Szollosi G."/>
            <person name="Zifcakova L."/>
            <person name="Stursova M."/>
            <person name="Spatafora J.W."/>
            <person name="Tedersoo L."/>
            <person name="Vaario L.M."/>
            <person name="Yamada A."/>
            <person name="Yan M."/>
            <person name="Wang P."/>
            <person name="Xu J."/>
            <person name="Bruns T."/>
            <person name="Baldrian P."/>
            <person name="Vilgalys R."/>
            <person name="Dunand C."/>
            <person name="Henrissat B."/>
            <person name="Grigoriev I.V."/>
            <person name="Hibbett D."/>
            <person name="Nagy L.G."/>
            <person name="Martin F.M."/>
        </authorList>
    </citation>
    <scope>NUCLEOTIDE SEQUENCE</scope>
    <source>
        <strain evidence="9">UH-Tt-Lm1</strain>
    </source>
</reference>
<evidence type="ECO:0000256" key="5">
    <source>
        <dbReference type="ARBA" id="ARBA00022692"/>
    </source>
</evidence>
<evidence type="ECO:0000256" key="8">
    <source>
        <dbReference type="RuleBase" id="RU362101"/>
    </source>
</evidence>
<sequence>MSLQRLRIPGLTIFGRSLLLISLEVCSNALFWIMAGILFGRNDDTRPILNLALLAWTLGLRHALDADHISAIDNATRGLINMGQLPVTCGLYFSLGHSTIVIVVNVAIAISTDIYDKMDSLGRVGGIIGAAISGSFLFIVGVANSIILYRIIKRRRRERVQETDSTTSPPGGDERTLSANDCYLSRSHHQGNTLLMKIIGPVITFVDRPWKMYPVGLLFGFGFDTASSIAILAISAIAKRGPDGEGISPAHIIILPLLFTAGMTLIDSLDSILMLYSYTGFPERKFALFVQRGEPRSPGSPIEASLVAHEPNLDEDRPEKIDIRVKMNAMSGLSIVLTVMSILVAFSISLITIMGLIGEECRPCSEAAEDEDNHSLAARWWRGWAQANEQSGYIGAAIVGAFLAVVLGWYGSRWALRRRSGGRGSILSNP</sequence>
<feature type="transmembrane region" description="Helical" evidence="8">
    <location>
        <begin position="12"/>
        <end position="35"/>
    </location>
</feature>
<evidence type="ECO:0000256" key="3">
    <source>
        <dbReference type="ARBA" id="ARBA00022448"/>
    </source>
</evidence>
<keyword evidence="6 8" id="KW-1133">Transmembrane helix</keyword>
<dbReference type="InterPro" id="IPR011541">
    <property type="entry name" value="Ni/Co_transpt_high_affinity"/>
</dbReference>
<evidence type="ECO:0000256" key="6">
    <source>
        <dbReference type="ARBA" id="ARBA00022989"/>
    </source>
</evidence>
<comment type="subcellular location">
    <subcellularLocation>
        <location evidence="8">Cell membrane</location>
        <topology evidence="8">Multi-pass membrane protein</topology>
    </subcellularLocation>
    <subcellularLocation>
        <location evidence="1">Endomembrane system</location>
        <topology evidence="1">Multi-pass membrane protein</topology>
    </subcellularLocation>
</comment>
<keyword evidence="10" id="KW-1185">Reference proteome</keyword>
<keyword evidence="7 8" id="KW-0472">Membrane</keyword>
<dbReference type="OrthoDB" id="5197598at2759"/>
<feature type="transmembrane region" description="Helical" evidence="8">
    <location>
        <begin position="85"/>
        <end position="112"/>
    </location>
</feature>
<evidence type="ECO:0000313" key="9">
    <source>
        <dbReference type="EMBL" id="KAF9778641.1"/>
    </source>
</evidence>
<keyword evidence="3 8" id="KW-0813">Transport</keyword>
<evidence type="ECO:0000256" key="1">
    <source>
        <dbReference type="ARBA" id="ARBA00004127"/>
    </source>
</evidence>